<keyword evidence="2" id="KW-1185">Reference proteome</keyword>
<dbReference type="EMBL" id="MT745954">
    <property type="protein sequence ID" value="UIE29671.1"/>
    <property type="molecule type" value="Genomic_DNA"/>
</dbReference>
<evidence type="ECO:0000313" key="1">
    <source>
        <dbReference type="EMBL" id="UIE29671.1"/>
    </source>
</evidence>
<gene>
    <name evidence="1" type="ORF">F16Ba_031</name>
</gene>
<name>A0ACD3VP76_9CAUD</name>
<dbReference type="Proteomes" id="UP000595930">
    <property type="component" value="Segment"/>
</dbReference>
<reference evidence="1" key="1">
    <citation type="submission" date="2020-07" db="EMBL/GenBank/DDBJ databases">
        <title>Three novel lytic phages infecting Bacillus anthracis - genomic and biological characterization.</title>
        <authorList>
            <person name="Nakonieczna A."/>
            <person name="Rutyna P."/>
            <person name="Korba M."/>
            <person name="Kwiatek M."/>
            <person name="Mizak L."/>
            <person name="Lobocka M."/>
        </authorList>
    </citation>
    <scope>NUCLEOTIDE SEQUENCE</scope>
</reference>
<proteinExistence type="predicted"/>
<protein>
    <submittedName>
        <fullName evidence="1">AimP</fullName>
    </submittedName>
</protein>
<organism evidence="1 2">
    <name type="scientific">Bacillus phage F16Ba</name>
    <dbReference type="NCBI Taxonomy" id="2767194"/>
    <lineage>
        <taxon>Viruses</taxon>
        <taxon>Duplodnaviria</taxon>
        <taxon>Heunggongvirae</taxon>
        <taxon>Uroviricota</taxon>
        <taxon>Caudoviricetes</taxon>
        <taxon>Wbetavirus</taxon>
        <taxon>Wbetavirus F16Ba</taxon>
    </lineage>
</organism>
<sequence>MKNKKGLLILKKLVLAVCTLLTVLTVGLSYNENVQIDKKMQMVEIKPGG</sequence>
<accession>A0ACD3VP76</accession>
<evidence type="ECO:0000313" key="2">
    <source>
        <dbReference type="Proteomes" id="UP000595930"/>
    </source>
</evidence>